<proteinExistence type="predicted"/>
<evidence type="ECO:0000256" key="1">
    <source>
        <dbReference type="SAM" id="MobiDB-lite"/>
    </source>
</evidence>
<dbReference type="CDD" id="cd00093">
    <property type="entry name" value="HTH_XRE"/>
    <property type="match status" value="1"/>
</dbReference>
<dbReference type="EMBL" id="BAAAUG010000022">
    <property type="protein sequence ID" value="GAA3091052.1"/>
    <property type="molecule type" value="Genomic_DNA"/>
</dbReference>
<comment type="caution">
    <text evidence="3">The sequence shown here is derived from an EMBL/GenBank/DDBJ whole genome shotgun (WGS) entry which is preliminary data.</text>
</comment>
<dbReference type="RefSeq" id="WP_344519531.1">
    <property type="nucleotide sequence ID" value="NZ_BAAAUG010000022.1"/>
</dbReference>
<dbReference type="PROSITE" id="PS50943">
    <property type="entry name" value="HTH_CROC1"/>
    <property type="match status" value="1"/>
</dbReference>
<sequence>MNADADPSGGDIDRLLAGTHPDAHREEAPREYLLRFDIDRLLVDVDAYAGRLGKTREDLLPPPHVSYMTGIATGRAQALLDGAPLTEEEPAEAKEREGFRLALLLPRLAFLRATRLNAATQKPYRDADIAARTGITRQTVWNIFNGERKPRHDMVGTLETFFRAPLGFCFRSEGEALAEHLRRMVNEDLPKLATKVALKRLGADSLALRSTGEVDVLRDILPALDTLALQERARRASPESRDQ</sequence>
<keyword evidence="4" id="KW-1185">Reference proteome</keyword>
<feature type="region of interest" description="Disordered" evidence="1">
    <location>
        <begin position="1"/>
        <end position="24"/>
    </location>
</feature>
<protein>
    <recommendedName>
        <fullName evidence="2">HTH cro/C1-type domain-containing protein</fullName>
    </recommendedName>
</protein>
<dbReference type="Gene3D" id="1.10.260.40">
    <property type="entry name" value="lambda repressor-like DNA-binding domains"/>
    <property type="match status" value="1"/>
</dbReference>
<reference evidence="4" key="1">
    <citation type="journal article" date="2019" name="Int. J. Syst. Evol. Microbiol.">
        <title>The Global Catalogue of Microorganisms (GCM) 10K type strain sequencing project: providing services to taxonomists for standard genome sequencing and annotation.</title>
        <authorList>
            <consortium name="The Broad Institute Genomics Platform"/>
            <consortium name="The Broad Institute Genome Sequencing Center for Infectious Disease"/>
            <person name="Wu L."/>
            <person name="Ma J."/>
        </authorList>
    </citation>
    <scope>NUCLEOTIDE SEQUENCE [LARGE SCALE GENOMIC DNA]</scope>
    <source>
        <strain evidence="4">JCM 9092</strain>
    </source>
</reference>
<name>A0ABP6MBQ5_9ACTN</name>
<dbReference type="InterPro" id="IPR001387">
    <property type="entry name" value="Cro/C1-type_HTH"/>
</dbReference>
<evidence type="ECO:0000313" key="3">
    <source>
        <dbReference type="EMBL" id="GAA3091052.1"/>
    </source>
</evidence>
<accession>A0ABP6MBQ5</accession>
<gene>
    <name evidence="3" type="ORF">GCM10010449_13520</name>
</gene>
<feature type="domain" description="HTH cro/C1-type" evidence="2">
    <location>
        <begin position="127"/>
        <end position="169"/>
    </location>
</feature>
<evidence type="ECO:0000313" key="4">
    <source>
        <dbReference type="Proteomes" id="UP001501637"/>
    </source>
</evidence>
<organism evidence="3 4">
    <name type="scientific">Streptomyces rectiviolaceus</name>
    <dbReference type="NCBI Taxonomy" id="332591"/>
    <lineage>
        <taxon>Bacteria</taxon>
        <taxon>Bacillati</taxon>
        <taxon>Actinomycetota</taxon>
        <taxon>Actinomycetes</taxon>
        <taxon>Kitasatosporales</taxon>
        <taxon>Streptomycetaceae</taxon>
        <taxon>Streptomyces</taxon>
    </lineage>
</organism>
<dbReference type="InterPro" id="IPR010982">
    <property type="entry name" value="Lambda_DNA-bd_dom_sf"/>
</dbReference>
<dbReference type="SUPFAM" id="SSF47413">
    <property type="entry name" value="lambda repressor-like DNA-binding domains"/>
    <property type="match status" value="1"/>
</dbReference>
<dbReference type="Proteomes" id="UP001501637">
    <property type="component" value="Unassembled WGS sequence"/>
</dbReference>
<evidence type="ECO:0000259" key="2">
    <source>
        <dbReference type="PROSITE" id="PS50943"/>
    </source>
</evidence>